<proteinExistence type="predicted"/>
<feature type="transmembrane region" description="Helical" evidence="6">
    <location>
        <begin position="356"/>
        <end position="378"/>
    </location>
</feature>
<feature type="transmembrane region" description="Helical" evidence="6">
    <location>
        <begin position="17"/>
        <end position="34"/>
    </location>
</feature>
<dbReference type="RefSeq" id="WP_344738414.1">
    <property type="nucleotide sequence ID" value="NZ_BAABAY010000001.1"/>
</dbReference>
<name>A0ABW7MVC5_9FLAO</name>
<sequence>MNSNNTATKWITGSVRVVLWLLFAVNLIYLLASYPRVTPWHYGSLLHLNGFTILIWTMVSFFSALISSYSKNYLKGFKYEARFSVLCLSFTLSVMVFVLANHLGLMLIAWLLSGVFMSQLIGIDRRWGEARQASKLALKYFATGTAFLGAGILLLATYAETTTLTGIIGQVDQLPSPVVLIAALCIITAAIIQSSMYPFHRWLLSAMTAPTPSSALMHAGFVNGSGILLTLFAVVLFTSDTLIILFVIGGLTAVIAQFAKLLQVNVKQKLACSTIAQMGFMIMQCGLGFFNAAVVHLVLHGFYKAYLFLSAGEEVGKSNPKANPYIRIKPLQAIVVLIFGLLGAWLFTFLTGKHIGLNSGLFLTLIVAITVGQATYNIVKEKSLSYTQKLVLPTVLFIVGISAYALMYNGMTLLMADVPMAVIHAPLTGVEIGFGIVFFIGFFIMKLGIYRKYPWLFVKLMNLTQPDPKTVVMYKSKTS</sequence>
<feature type="transmembrane region" description="Helical" evidence="6">
    <location>
        <begin position="178"/>
        <end position="199"/>
    </location>
</feature>
<comment type="subcellular location">
    <subcellularLocation>
        <location evidence="1">Endomembrane system</location>
        <topology evidence="1">Multi-pass membrane protein</topology>
    </subcellularLocation>
    <subcellularLocation>
        <location evidence="5">Membrane</location>
        <topology evidence="5">Multi-pass membrane protein</topology>
    </subcellularLocation>
</comment>
<feature type="transmembrane region" description="Helical" evidence="6">
    <location>
        <begin position="220"/>
        <end position="237"/>
    </location>
</feature>
<comment type="caution">
    <text evidence="8">The sequence shown here is derived from an EMBL/GenBank/DDBJ whole genome shotgun (WGS) entry which is preliminary data.</text>
</comment>
<feature type="transmembrane region" description="Helical" evidence="6">
    <location>
        <begin position="423"/>
        <end position="445"/>
    </location>
</feature>
<gene>
    <name evidence="8" type="ORF">V8G58_00190</name>
</gene>
<feature type="domain" description="NADH:quinone oxidoreductase/Mrp antiporter transmembrane" evidence="7">
    <location>
        <begin position="100"/>
        <end position="316"/>
    </location>
</feature>
<dbReference type="InterPro" id="IPR001750">
    <property type="entry name" value="ND/Mrp_TM"/>
</dbReference>
<feature type="transmembrane region" description="Helical" evidence="6">
    <location>
        <begin position="81"/>
        <end position="99"/>
    </location>
</feature>
<feature type="transmembrane region" description="Helical" evidence="6">
    <location>
        <begin position="390"/>
        <end position="411"/>
    </location>
</feature>
<feature type="transmembrane region" description="Helical" evidence="6">
    <location>
        <begin position="46"/>
        <end position="69"/>
    </location>
</feature>
<accession>A0ABW7MVC5</accession>
<organism evidence="8 9">
    <name type="scientific">Gaetbulibacter aestuarii</name>
    <dbReference type="NCBI Taxonomy" id="1502358"/>
    <lineage>
        <taxon>Bacteria</taxon>
        <taxon>Pseudomonadati</taxon>
        <taxon>Bacteroidota</taxon>
        <taxon>Flavobacteriia</taxon>
        <taxon>Flavobacteriales</taxon>
        <taxon>Flavobacteriaceae</taxon>
        <taxon>Gaetbulibacter</taxon>
    </lineage>
</organism>
<keyword evidence="4 6" id="KW-0472">Membrane</keyword>
<keyword evidence="3 6" id="KW-1133">Transmembrane helix</keyword>
<protein>
    <submittedName>
        <fullName evidence="8">Proton-conducting transporter membrane subunit</fullName>
    </submittedName>
</protein>
<evidence type="ECO:0000256" key="6">
    <source>
        <dbReference type="SAM" id="Phobius"/>
    </source>
</evidence>
<evidence type="ECO:0000256" key="2">
    <source>
        <dbReference type="ARBA" id="ARBA00022692"/>
    </source>
</evidence>
<dbReference type="Proteomes" id="UP001610100">
    <property type="component" value="Unassembled WGS sequence"/>
</dbReference>
<evidence type="ECO:0000256" key="4">
    <source>
        <dbReference type="ARBA" id="ARBA00023136"/>
    </source>
</evidence>
<evidence type="ECO:0000256" key="3">
    <source>
        <dbReference type="ARBA" id="ARBA00022989"/>
    </source>
</evidence>
<reference evidence="8 9" key="1">
    <citation type="submission" date="2024-02" db="EMBL/GenBank/DDBJ databases">
        <title>A Gaetbulibacter species isolated from tidal flats and genomic insights of their niches.</title>
        <authorList>
            <person name="Ye Y."/>
        </authorList>
    </citation>
    <scope>NUCLEOTIDE SEQUENCE [LARGE SCALE GENOMIC DNA]</scope>
    <source>
        <strain evidence="8 9">KYW382</strain>
    </source>
</reference>
<feature type="transmembrane region" description="Helical" evidence="6">
    <location>
        <begin position="331"/>
        <end position="350"/>
    </location>
</feature>
<evidence type="ECO:0000256" key="5">
    <source>
        <dbReference type="RuleBase" id="RU000320"/>
    </source>
</evidence>
<dbReference type="InterPro" id="IPR003945">
    <property type="entry name" value="NU5C-like"/>
</dbReference>
<evidence type="ECO:0000313" key="9">
    <source>
        <dbReference type="Proteomes" id="UP001610100"/>
    </source>
</evidence>
<dbReference type="PANTHER" id="PTHR42829:SF1">
    <property type="entry name" value="INORGANIC CARBON TRANSPORTER SUBUNIT DABB-RELATED"/>
    <property type="match status" value="1"/>
</dbReference>
<dbReference type="PANTHER" id="PTHR42829">
    <property type="entry name" value="NADH-UBIQUINONE OXIDOREDUCTASE CHAIN 5"/>
    <property type="match status" value="1"/>
</dbReference>
<evidence type="ECO:0000256" key="1">
    <source>
        <dbReference type="ARBA" id="ARBA00004127"/>
    </source>
</evidence>
<feature type="transmembrane region" description="Helical" evidence="6">
    <location>
        <begin position="243"/>
        <end position="262"/>
    </location>
</feature>
<feature type="transmembrane region" description="Helical" evidence="6">
    <location>
        <begin position="136"/>
        <end position="158"/>
    </location>
</feature>
<dbReference type="PRINTS" id="PR01434">
    <property type="entry name" value="NADHDHGNASE5"/>
</dbReference>
<evidence type="ECO:0000259" key="7">
    <source>
        <dbReference type="Pfam" id="PF00361"/>
    </source>
</evidence>
<keyword evidence="2 5" id="KW-0812">Transmembrane</keyword>
<dbReference type="EMBL" id="JBAWKB010000001">
    <property type="protein sequence ID" value="MFH6770333.1"/>
    <property type="molecule type" value="Genomic_DNA"/>
</dbReference>
<keyword evidence="9" id="KW-1185">Reference proteome</keyword>
<evidence type="ECO:0000313" key="8">
    <source>
        <dbReference type="EMBL" id="MFH6770333.1"/>
    </source>
</evidence>
<dbReference type="Pfam" id="PF00361">
    <property type="entry name" value="Proton_antipo_M"/>
    <property type="match status" value="1"/>
</dbReference>